<dbReference type="PROSITE" id="PS00915">
    <property type="entry name" value="PI3_4_KINASE_1"/>
    <property type="match status" value="1"/>
</dbReference>
<feature type="domain" description="PI3K/PI4K catalytic" evidence="7">
    <location>
        <begin position="795"/>
        <end position="1071"/>
    </location>
</feature>
<comment type="similarity">
    <text evidence="5">Belongs to the PI3/PI4-kinase family.</text>
</comment>
<evidence type="ECO:0000256" key="2">
    <source>
        <dbReference type="ARBA" id="ARBA00022741"/>
    </source>
</evidence>
<dbReference type="OMA" id="EHANWIV"/>
<dbReference type="PANTHER" id="PTHR10048:SF14">
    <property type="entry name" value="LD28067P"/>
    <property type="match status" value="1"/>
</dbReference>
<keyword evidence="1" id="KW-0808">Transferase</keyword>
<accession>X6MVB9</accession>
<name>X6MVB9_RETFI</name>
<evidence type="ECO:0000259" key="10">
    <source>
        <dbReference type="PROSITE" id="PS51547"/>
    </source>
</evidence>
<dbReference type="GO" id="GO:0005737">
    <property type="term" value="C:cytoplasm"/>
    <property type="evidence" value="ECO:0007669"/>
    <property type="project" value="TreeGrafter"/>
</dbReference>
<evidence type="ECO:0000256" key="4">
    <source>
        <dbReference type="ARBA" id="ARBA00022840"/>
    </source>
</evidence>
<dbReference type="InterPro" id="IPR016024">
    <property type="entry name" value="ARM-type_fold"/>
</dbReference>
<dbReference type="SUPFAM" id="SSF49562">
    <property type="entry name" value="C2 domain (Calcium/lipid-binding domain, CaLB)"/>
    <property type="match status" value="1"/>
</dbReference>
<dbReference type="InterPro" id="IPR001263">
    <property type="entry name" value="PI3K_accessory_dom"/>
</dbReference>
<dbReference type="AlphaFoldDB" id="X6MVB9"/>
<dbReference type="PROSITE" id="PS51547">
    <property type="entry name" value="C2_PI3K"/>
    <property type="match status" value="1"/>
</dbReference>
<dbReference type="InterPro" id="IPR018936">
    <property type="entry name" value="PI3/4_kinase_CS"/>
</dbReference>
<dbReference type="GO" id="GO:0035005">
    <property type="term" value="F:1-phosphatidylinositol-4-phosphate 3-kinase activity"/>
    <property type="evidence" value="ECO:0007669"/>
    <property type="project" value="TreeGrafter"/>
</dbReference>
<dbReference type="InterPro" id="IPR035448">
    <property type="entry name" value="PI3Kc"/>
</dbReference>
<dbReference type="InterPro" id="IPR002420">
    <property type="entry name" value="PI3K-type_C2_dom"/>
</dbReference>
<protein>
    <submittedName>
        <fullName evidence="11">Phosphatidylinositol-4,5-diphosphate 3-kinase</fullName>
    </submittedName>
</protein>
<dbReference type="Gene3D" id="2.60.40.150">
    <property type="entry name" value="C2 domain"/>
    <property type="match status" value="1"/>
</dbReference>
<dbReference type="SUPFAM" id="SSF54236">
    <property type="entry name" value="Ubiquitin-like"/>
    <property type="match status" value="1"/>
</dbReference>
<dbReference type="SUPFAM" id="SSF56112">
    <property type="entry name" value="Protein kinase-like (PK-like)"/>
    <property type="match status" value="1"/>
</dbReference>
<evidence type="ECO:0000259" key="8">
    <source>
        <dbReference type="PROSITE" id="PS51545"/>
    </source>
</evidence>
<keyword evidence="12" id="KW-1185">Reference proteome</keyword>
<gene>
    <name evidence="11" type="ORF">RFI_19514</name>
</gene>
<feature type="compositionally biased region" description="Polar residues" evidence="6">
    <location>
        <begin position="433"/>
        <end position="499"/>
    </location>
</feature>
<dbReference type="Gene3D" id="1.25.40.70">
    <property type="entry name" value="Phosphatidylinositol 3-kinase, accessory domain (PIK)"/>
    <property type="match status" value="1"/>
</dbReference>
<evidence type="ECO:0000256" key="5">
    <source>
        <dbReference type="PROSITE-ProRule" id="PRU00880"/>
    </source>
</evidence>
<feature type="domain" description="PIK helical" evidence="8">
    <location>
        <begin position="544"/>
        <end position="722"/>
    </location>
</feature>
<dbReference type="GO" id="GO:0016477">
    <property type="term" value="P:cell migration"/>
    <property type="evidence" value="ECO:0007669"/>
    <property type="project" value="TreeGrafter"/>
</dbReference>
<feature type="region of interest" description="Disordered" evidence="6">
    <location>
        <begin position="211"/>
        <end position="239"/>
    </location>
</feature>
<dbReference type="GO" id="GO:0016303">
    <property type="term" value="F:1-phosphatidylinositol-3-kinase activity"/>
    <property type="evidence" value="ECO:0007669"/>
    <property type="project" value="TreeGrafter"/>
</dbReference>
<feature type="region of interest" description="Disordered" evidence="6">
    <location>
        <begin position="419"/>
        <end position="502"/>
    </location>
</feature>
<proteinExistence type="inferred from homology"/>
<reference evidence="11 12" key="1">
    <citation type="journal article" date="2013" name="Curr. Biol.">
        <title>The Genome of the Foraminiferan Reticulomyxa filosa.</title>
        <authorList>
            <person name="Glockner G."/>
            <person name="Hulsmann N."/>
            <person name="Schleicher M."/>
            <person name="Noegel A.A."/>
            <person name="Eichinger L."/>
            <person name="Gallinger C."/>
            <person name="Pawlowski J."/>
            <person name="Sierra R."/>
            <person name="Euteneuer U."/>
            <person name="Pillet L."/>
            <person name="Moustafa A."/>
            <person name="Platzer M."/>
            <person name="Groth M."/>
            <person name="Szafranski K."/>
            <person name="Schliwa M."/>
        </authorList>
    </citation>
    <scope>NUCLEOTIDE SEQUENCE [LARGE SCALE GENOMIC DNA]</scope>
</reference>
<dbReference type="Pfam" id="PF00454">
    <property type="entry name" value="PI3_PI4_kinase"/>
    <property type="match status" value="1"/>
</dbReference>
<dbReference type="PROSITE" id="PS50290">
    <property type="entry name" value="PI3_4_KINASE_3"/>
    <property type="match status" value="1"/>
</dbReference>
<dbReference type="InterPro" id="IPR000341">
    <property type="entry name" value="PI3K_Ras-bd_dom"/>
</dbReference>
<dbReference type="SMART" id="SM00145">
    <property type="entry name" value="PI3Ka"/>
    <property type="match status" value="1"/>
</dbReference>
<dbReference type="InterPro" id="IPR011009">
    <property type="entry name" value="Kinase-like_dom_sf"/>
</dbReference>
<dbReference type="GO" id="GO:0048015">
    <property type="term" value="P:phosphatidylinositol-mediated signaling"/>
    <property type="evidence" value="ECO:0007669"/>
    <property type="project" value="TreeGrafter"/>
</dbReference>
<dbReference type="CDD" id="cd00891">
    <property type="entry name" value="PI3Kc"/>
    <property type="match status" value="1"/>
</dbReference>
<dbReference type="SMART" id="SM00146">
    <property type="entry name" value="PI3Kc"/>
    <property type="match status" value="1"/>
</dbReference>
<dbReference type="EMBL" id="ASPP01015971">
    <property type="protein sequence ID" value="ETO17799.1"/>
    <property type="molecule type" value="Genomic_DNA"/>
</dbReference>
<dbReference type="OrthoDB" id="67688at2759"/>
<dbReference type="Gene3D" id="1.10.1070.11">
    <property type="entry name" value="Phosphatidylinositol 3-/4-kinase, catalytic domain"/>
    <property type="match status" value="1"/>
</dbReference>
<evidence type="ECO:0000256" key="1">
    <source>
        <dbReference type="ARBA" id="ARBA00022679"/>
    </source>
</evidence>
<dbReference type="GO" id="GO:0043491">
    <property type="term" value="P:phosphatidylinositol 3-kinase/protein kinase B signal transduction"/>
    <property type="evidence" value="ECO:0007669"/>
    <property type="project" value="TreeGrafter"/>
</dbReference>
<dbReference type="InterPro" id="IPR042236">
    <property type="entry name" value="PI3K_accessory_sf"/>
</dbReference>
<dbReference type="PANTHER" id="PTHR10048">
    <property type="entry name" value="PHOSPHATIDYLINOSITOL KINASE"/>
    <property type="match status" value="1"/>
</dbReference>
<evidence type="ECO:0000313" key="12">
    <source>
        <dbReference type="Proteomes" id="UP000023152"/>
    </source>
</evidence>
<dbReference type="InterPro" id="IPR036940">
    <property type="entry name" value="PI3/4_kinase_cat_sf"/>
</dbReference>
<dbReference type="PROSITE" id="PS51545">
    <property type="entry name" value="PIK_HELICAL"/>
    <property type="match status" value="1"/>
</dbReference>
<dbReference type="SUPFAM" id="SSF48371">
    <property type="entry name" value="ARM repeat"/>
    <property type="match status" value="1"/>
</dbReference>
<dbReference type="Pfam" id="PF00792">
    <property type="entry name" value="PI3K_C2"/>
    <property type="match status" value="1"/>
</dbReference>
<dbReference type="Pfam" id="PF00613">
    <property type="entry name" value="PI3Ka"/>
    <property type="match status" value="1"/>
</dbReference>
<evidence type="ECO:0000313" key="11">
    <source>
        <dbReference type="EMBL" id="ETO17799.1"/>
    </source>
</evidence>
<feature type="domain" description="PI3K-RBD" evidence="9">
    <location>
        <begin position="66"/>
        <end position="160"/>
    </location>
</feature>
<evidence type="ECO:0000256" key="6">
    <source>
        <dbReference type="SAM" id="MobiDB-lite"/>
    </source>
</evidence>
<evidence type="ECO:0000259" key="9">
    <source>
        <dbReference type="PROSITE" id="PS51546"/>
    </source>
</evidence>
<dbReference type="InterPro" id="IPR015433">
    <property type="entry name" value="PI3/4_kinase"/>
</dbReference>
<dbReference type="Pfam" id="PF00794">
    <property type="entry name" value="PI3K_rbd"/>
    <property type="match status" value="1"/>
</dbReference>
<evidence type="ECO:0000259" key="7">
    <source>
        <dbReference type="PROSITE" id="PS50290"/>
    </source>
</evidence>
<comment type="caution">
    <text evidence="11">The sequence shown here is derived from an EMBL/GenBank/DDBJ whole genome shotgun (WGS) entry which is preliminary data.</text>
</comment>
<dbReference type="Gene3D" id="3.30.1010.10">
    <property type="entry name" value="Phosphatidylinositol 3-kinase Catalytic Subunit, Chain A, domain 4"/>
    <property type="match status" value="1"/>
</dbReference>
<keyword evidence="4" id="KW-0067">ATP-binding</keyword>
<feature type="domain" description="C2 PI3K-type" evidence="10">
    <location>
        <begin position="256"/>
        <end position="418"/>
    </location>
</feature>
<dbReference type="Gene3D" id="3.10.20.90">
    <property type="entry name" value="Phosphatidylinositol 3-kinase Catalytic Subunit, Chain A, domain 1"/>
    <property type="match status" value="1"/>
</dbReference>
<dbReference type="SMART" id="SM00144">
    <property type="entry name" value="PI3K_rbd"/>
    <property type="match status" value="1"/>
</dbReference>
<sequence length="1083" mass="126271">MEPYEGEDVVDATLNFPAHEWDFDNDMVNAYRSRAARINHFEMLPDAKMYCFPEYFSEGPLRDMPNGCFLARTRIPKQFAEHRQFVTIQIEALVTTAKDVIESLMKRLDEPYKSSADPESFILKVAGCEEYIYGDTKVIEYEAVRNAVRNENDVEFVLVQRADRTEVIEQERQKQIKYGESLVNAYDVSVRDASYVQEDMIISPLDEHIQASRKDKSTEDSKEYEYESKSKDKDKDKDKTEKTFVLENQMKYLHETEWHFRVKIVQLMNALKCPRFDEKLMRSLKVVVELWHGNNLFSNCVLSSTSLPCDNHIPYGQWLGVKQIQYSQIPRETVVCIQVLGVMADGKTDECLAWCRVPLIDHRHKLRRGKYLLTLWEIPAFERNKHGPKNDPYALRPYRYRGTNRDRCTRYIPEERSTSRTWNEGGVSEEMTTETTIDSNTMNTVSSIDTNQSDENGSTNDTNGTVVDSRASITNNATSPTINPVEKSSITANSTSRNTRSMKRRRECQLLIEFDEFAFEVIAPKYLARERVTYDPNTVGGVKQLKRSELRTEQKVKLETILSKNPLEELLPEEKALVWSCRNFLFTESNALPAFLRAVDWTDIKCVTECHKYLDIWAPPKKPWDAIEFLDYRYADTYLREKAIHWISDMHDSDLSKYLLQLIQCLKYENHHNSRLQEFLLERGLRNPYQIGHFLFWALKAEFHELQHCERFGLIMEEYLKHAGEHARQLFMQNMLLKRFEVIADKVYRVYKIQKWSKEKCKEVLKRELHKLNKELPVKGIQIPLNPRWHATKLLVDKCRFMDSAKVPLWLELQNSDEFGKPITVMFKSGDDLRQDMLTIQILEIMDQMWLQNKIDLHLKPYRVLATGVNSNMEGVGMLELVLPSITVKEINKVYGTFAKESIDMYMAKNNPGADDLHKARENFARSCAGYCVATSVLGIGDRHPSNVLITDKGHFFHIDFGHFLGNFKKKMGMEREKVPLLFTPAMKYCIDQGEKYDDFLVWVADAFNILRQESRLLLVLFALMVPAGMPELMHEKDIDYFKNMLSLHADKDGATEGIHALVTAGRKDMRRLFDHWFHQQVH</sequence>
<keyword evidence="2" id="KW-0547">Nucleotide-binding</keyword>
<organism evidence="11 12">
    <name type="scientific">Reticulomyxa filosa</name>
    <dbReference type="NCBI Taxonomy" id="46433"/>
    <lineage>
        <taxon>Eukaryota</taxon>
        <taxon>Sar</taxon>
        <taxon>Rhizaria</taxon>
        <taxon>Retaria</taxon>
        <taxon>Foraminifera</taxon>
        <taxon>Monothalamids</taxon>
        <taxon>Reticulomyxidae</taxon>
        <taxon>Reticulomyxa</taxon>
    </lineage>
</organism>
<dbReference type="InterPro" id="IPR000403">
    <property type="entry name" value="PI3/4_kinase_cat_dom"/>
</dbReference>
<keyword evidence="3 11" id="KW-0418">Kinase</keyword>
<dbReference type="SMART" id="SM00142">
    <property type="entry name" value="PI3K_C2"/>
    <property type="match status" value="1"/>
</dbReference>
<dbReference type="InterPro" id="IPR035892">
    <property type="entry name" value="C2_domain_sf"/>
</dbReference>
<dbReference type="GO" id="GO:0005524">
    <property type="term" value="F:ATP binding"/>
    <property type="evidence" value="ECO:0007669"/>
    <property type="project" value="UniProtKB-KW"/>
</dbReference>
<dbReference type="InterPro" id="IPR029071">
    <property type="entry name" value="Ubiquitin-like_domsf"/>
</dbReference>
<dbReference type="GO" id="GO:0005942">
    <property type="term" value="C:phosphatidylinositol 3-kinase complex"/>
    <property type="evidence" value="ECO:0007669"/>
    <property type="project" value="TreeGrafter"/>
</dbReference>
<evidence type="ECO:0000256" key="3">
    <source>
        <dbReference type="ARBA" id="ARBA00022777"/>
    </source>
</evidence>
<dbReference type="PROSITE" id="PS51546">
    <property type="entry name" value="PI3K_RBD"/>
    <property type="match status" value="1"/>
</dbReference>
<dbReference type="GO" id="GO:0005886">
    <property type="term" value="C:plasma membrane"/>
    <property type="evidence" value="ECO:0007669"/>
    <property type="project" value="TreeGrafter"/>
</dbReference>
<dbReference type="Proteomes" id="UP000023152">
    <property type="component" value="Unassembled WGS sequence"/>
</dbReference>